<proteinExistence type="predicted"/>
<evidence type="ECO:0000313" key="1">
    <source>
        <dbReference type="EMBL" id="OPH54927.1"/>
    </source>
</evidence>
<protein>
    <submittedName>
        <fullName evidence="1">Uncharacterized protein</fullName>
    </submittedName>
</protein>
<dbReference type="OrthoDB" id="2662653at2"/>
<dbReference type="STRING" id="1469647.BC351_29830"/>
<organism evidence="1 2">
    <name type="scientific">Paenibacillus ferrarius</name>
    <dbReference type="NCBI Taxonomy" id="1469647"/>
    <lineage>
        <taxon>Bacteria</taxon>
        <taxon>Bacillati</taxon>
        <taxon>Bacillota</taxon>
        <taxon>Bacilli</taxon>
        <taxon>Bacillales</taxon>
        <taxon>Paenibacillaceae</taxon>
        <taxon>Paenibacillus</taxon>
    </lineage>
</organism>
<evidence type="ECO:0000313" key="2">
    <source>
        <dbReference type="Proteomes" id="UP000190626"/>
    </source>
</evidence>
<sequence length="61" mass="6785">MATIQLNPKLHELVHMMKKVELQSIDKLSINELSASESAAVKKSFTDVRTSQLVGVQSSWT</sequence>
<comment type="caution">
    <text evidence="1">The sequence shown here is derived from an EMBL/GenBank/DDBJ whole genome shotgun (WGS) entry which is preliminary data.</text>
</comment>
<dbReference type="RefSeq" id="WP_079414598.1">
    <property type="nucleotide sequence ID" value="NZ_MBTG01000019.1"/>
</dbReference>
<name>A0A1V4HH78_9BACL</name>
<dbReference type="EMBL" id="MBTG01000019">
    <property type="protein sequence ID" value="OPH54927.1"/>
    <property type="molecule type" value="Genomic_DNA"/>
</dbReference>
<gene>
    <name evidence="1" type="ORF">BC351_29830</name>
</gene>
<accession>A0A1V4HH78</accession>
<dbReference type="AlphaFoldDB" id="A0A1V4HH78"/>
<dbReference type="Proteomes" id="UP000190626">
    <property type="component" value="Unassembled WGS sequence"/>
</dbReference>
<keyword evidence="2" id="KW-1185">Reference proteome</keyword>
<reference evidence="2" key="1">
    <citation type="submission" date="2016-07" db="EMBL/GenBank/DDBJ databases">
        <authorList>
            <person name="Florea S."/>
            <person name="Webb J.S."/>
            <person name="Jaromczyk J."/>
            <person name="Schardl C.L."/>
        </authorList>
    </citation>
    <scope>NUCLEOTIDE SEQUENCE [LARGE SCALE GENOMIC DNA]</scope>
    <source>
        <strain evidence="2">CY1</strain>
    </source>
</reference>